<evidence type="ECO:0000313" key="2">
    <source>
        <dbReference type="EMBL" id="OMO93844.1"/>
    </source>
</evidence>
<feature type="domain" description="Helitron helicase-like" evidence="1">
    <location>
        <begin position="126"/>
        <end position="204"/>
    </location>
</feature>
<dbReference type="PANTHER" id="PTHR45786:SF74">
    <property type="entry name" value="ATP-DEPENDENT DNA HELICASE"/>
    <property type="match status" value="1"/>
</dbReference>
<reference evidence="3" key="1">
    <citation type="submission" date="2013-09" db="EMBL/GenBank/DDBJ databases">
        <title>Corchorus olitorius genome sequencing.</title>
        <authorList>
            <person name="Alam M."/>
            <person name="Haque M.S."/>
            <person name="Islam M.S."/>
            <person name="Emdad E.M."/>
            <person name="Islam M.M."/>
            <person name="Ahmed B."/>
            <person name="Halim A."/>
            <person name="Hossen Q.M.M."/>
            <person name="Hossain M.Z."/>
            <person name="Ahmed R."/>
            <person name="Khan M.M."/>
            <person name="Islam R."/>
            <person name="Rashid M.M."/>
            <person name="Khan S.A."/>
            <person name="Rahman M.S."/>
            <person name="Alam M."/>
            <person name="Yahiya A.S."/>
            <person name="Khan M.S."/>
            <person name="Azam M.S."/>
            <person name="Haque T."/>
            <person name="Lashkar M.Z.H."/>
            <person name="Akhand A.I."/>
            <person name="Morshed G."/>
            <person name="Roy S."/>
            <person name="Uddin K.S."/>
            <person name="Rabeya T."/>
            <person name="Hossain A.S."/>
            <person name="Chowdhury A."/>
            <person name="Snigdha A.R."/>
            <person name="Mortoza M.S."/>
            <person name="Matin S.A."/>
            <person name="Hoque S.M.E."/>
            <person name="Islam M.K."/>
            <person name="Roy D.K."/>
            <person name="Haider R."/>
            <person name="Moosa M.M."/>
            <person name="Elias S.M."/>
            <person name="Hasan A.M."/>
            <person name="Jahan S."/>
            <person name="Shafiuddin M."/>
            <person name="Mahmood N."/>
            <person name="Shommy N.S."/>
        </authorList>
    </citation>
    <scope>NUCLEOTIDE SEQUENCE [LARGE SCALE GENOMIC DNA]</scope>
    <source>
        <strain evidence="3">cv. O-4</strain>
    </source>
</reference>
<name>A0A1R3JG90_9ROSI</name>
<dbReference type="Pfam" id="PF14214">
    <property type="entry name" value="Helitron_like_N"/>
    <property type="match status" value="1"/>
</dbReference>
<protein>
    <recommendedName>
        <fullName evidence="1">Helitron helicase-like domain-containing protein</fullName>
    </recommendedName>
</protein>
<sequence>MTSSNGQFGLDSNVVEGLIKMLDKHNPLVKVFRMARDRFKEGDFHNIKIRLISRHQDGGSQYNMPTASEVAALIVNEGNNPSMDRNIIVEQHEGGLKRITELHPSFMAMQYPILFPYGEDFYWPDIILQQRRGEGDTLLRGGRLFQQFIADGFTTLDDERIGYILRNQHLWRSEVLNGLKDAICRGDTTAAALGRRFLLPSSHTDLIPGQSPEDRPDIIISSFQDKVG</sequence>
<comment type="caution">
    <text evidence="2">The sequence shown here is derived from an EMBL/GenBank/DDBJ whole genome shotgun (WGS) entry which is preliminary data.</text>
</comment>
<dbReference type="Proteomes" id="UP000187203">
    <property type="component" value="Unassembled WGS sequence"/>
</dbReference>
<dbReference type="AlphaFoldDB" id="A0A1R3JG90"/>
<organism evidence="2 3">
    <name type="scientific">Corchorus olitorius</name>
    <dbReference type="NCBI Taxonomy" id="93759"/>
    <lineage>
        <taxon>Eukaryota</taxon>
        <taxon>Viridiplantae</taxon>
        <taxon>Streptophyta</taxon>
        <taxon>Embryophyta</taxon>
        <taxon>Tracheophyta</taxon>
        <taxon>Spermatophyta</taxon>
        <taxon>Magnoliopsida</taxon>
        <taxon>eudicotyledons</taxon>
        <taxon>Gunneridae</taxon>
        <taxon>Pentapetalae</taxon>
        <taxon>rosids</taxon>
        <taxon>malvids</taxon>
        <taxon>Malvales</taxon>
        <taxon>Malvaceae</taxon>
        <taxon>Grewioideae</taxon>
        <taxon>Apeibeae</taxon>
        <taxon>Corchorus</taxon>
    </lineage>
</organism>
<gene>
    <name evidence="2" type="ORF">COLO4_16643</name>
</gene>
<dbReference type="InterPro" id="IPR025476">
    <property type="entry name" value="Helitron_helicase-like"/>
</dbReference>
<evidence type="ECO:0000313" key="3">
    <source>
        <dbReference type="Proteomes" id="UP000187203"/>
    </source>
</evidence>
<dbReference type="STRING" id="93759.A0A1R3JG90"/>
<dbReference type="OrthoDB" id="1928976at2759"/>
<evidence type="ECO:0000259" key="1">
    <source>
        <dbReference type="Pfam" id="PF14214"/>
    </source>
</evidence>
<keyword evidence="3" id="KW-1185">Reference proteome</keyword>
<accession>A0A1R3JG90</accession>
<dbReference type="EMBL" id="AWUE01016219">
    <property type="protein sequence ID" value="OMO93844.1"/>
    <property type="molecule type" value="Genomic_DNA"/>
</dbReference>
<proteinExistence type="predicted"/>
<dbReference type="PANTHER" id="PTHR45786">
    <property type="entry name" value="DNA BINDING PROTEIN-LIKE"/>
    <property type="match status" value="1"/>
</dbReference>